<evidence type="ECO:0000313" key="6">
    <source>
        <dbReference type="Proteomes" id="UP000887013"/>
    </source>
</evidence>
<dbReference type="Proteomes" id="UP000887013">
    <property type="component" value="Unassembled WGS sequence"/>
</dbReference>
<sequence>MPKHGFSSIPSSQKDKVLNGTHQLRRTRRRPEWYQSREKPDRKEIAIFIMRANCRTSPSLLRSNQNAVWSTVPATVQPNTTQLVSAD</sequence>
<organism evidence="4 6">
    <name type="scientific">Nephila pilipes</name>
    <name type="common">Giant wood spider</name>
    <name type="synonym">Nephila maculata</name>
    <dbReference type="NCBI Taxonomy" id="299642"/>
    <lineage>
        <taxon>Eukaryota</taxon>
        <taxon>Metazoa</taxon>
        <taxon>Ecdysozoa</taxon>
        <taxon>Arthropoda</taxon>
        <taxon>Chelicerata</taxon>
        <taxon>Arachnida</taxon>
        <taxon>Araneae</taxon>
        <taxon>Araneomorphae</taxon>
        <taxon>Entelegynae</taxon>
        <taxon>Araneoidea</taxon>
        <taxon>Nephilidae</taxon>
        <taxon>Nephila</taxon>
    </lineage>
</organism>
<reference evidence="4" key="1">
    <citation type="submission" date="2020-08" db="EMBL/GenBank/DDBJ databases">
        <title>Multicomponent nature underlies the extraordinary mechanical properties of spider dragline silk.</title>
        <authorList>
            <person name="Kono N."/>
            <person name="Nakamura H."/>
            <person name="Mori M."/>
            <person name="Yoshida Y."/>
            <person name="Ohtoshi R."/>
            <person name="Malay A.D."/>
            <person name="Moran D.A.P."/>
            <person name="Tomita M."/>
            <person name="Numata K."/>
            <person name="Arakawa K."/>
        </authorList>
    </citation>
    <scope>NUCLEOTIDE SEQUENCE</scope>
</reference>
<name>A0A8X6Q122_NEPPI</name>
<dbReference type="EMBL" id="BMAW01082568">
    <property type="protein sequence ID" value="GFU29774.1"/>
    <property type="molecule type" value="Genomic_DNA"/>
</dbReference>
<evidence type="ECO:0000313" key="3">
    <source>
        <dbReference type="EMBL" id="GFT85727.1"/>
    </source>
</evidence>
<dbReference type="EMBL" id="BMAW01044911">
    <property type="protein sequence ID" value="GFS47021.1"/>
    <property type="molecule type" value="Genomic_DNA"/>
</dbReference>
<dbReference type="EMBL" id="BMAW01025920">
    <property type="protein sequence ID" value="GFT94541.1"/>
    <property type="molecule type" value="Genomic_DNA"/>
</dbReference>
<dbReference type="AlphaFoldDB" id="A0A8X6Q122"/>
<comment type="caution">
    <text evidence="4">The sequence shown here is derived from an EMBL/GenBank/DDBJ whole genome shotgun (WGS) entry which is preliminary data.</text>
</comment>
<protein>
    <submittedName>
        <fullName evidence="4">Uncharacterized protein</fullName>
    </submittedName>
</protein>
<gene>
    <name evidence="5" type="ORF">NPIL_414071</name>
    <name evidence="3" type="ORF">NPIL_457801</name>
    <name evidence="2" type="ORF">NPIL_640521</name>
    <name evidence="4" type="ORF">NPIL_71381</name>
</gene>
<evidence type="ECO:0000313" key="2">
    <source>
        <dbReference type="EMBL" id="GFS47021.1"/>
    </source>
</evidence>
<dbReference type="EMBL" id="BMAW01119653">
    <property type="protein sequence ID" value="GFT85727.1"/>
    <property type="molecule type" value="Genomic_DNA"/>
</dbReference>
<feature type="region of interest" description="Disordered" evidence="1">
    <location>
        <begin position="1"/>
        <end position="38"/>
    </location>
</feature>
<keyword evidence="6" id="KW-1185">Reference proteome</keyword>
<evidence type="ECO:0000256" key="1">
    <source>
        <dbReference type="SAM" id="MobiDB-lite"/>
    </source>
</evidence>
<accession>A0A8X6Q122</accession>
<proteinExistence type="predicted"/>
<evidence type="ECO:0000313" key="5">
    <source>
        <dbReference type="EMBL" id="GFU29774.1"/>
    </source>
</evidence>
<evidence type="ECO:0000313" key="4">
    <source>
        <dbReference type="EMBL" id="GFT94541.1"/>
    </source>
</evidence>